<accession>A0A9P6WVR1</accession>
<protein>
    <submittedName>
        <fullName evidence="1">Uncharacterized protein</fullName>
    </submittedName>
</protein>
<evidence type="ECO:0000313" key="1">
    <source>
        <dbReference type="EMBL" id="KAG1296356.1"/>
    </source>
</evidence>
<sequence length="151" mass="16598">MISKSGRIISLVISDFTGFSSENSYNSQPVQHTITMCPYPGNQQHQSRSIKQNAKTAIRMDIAKVNIQSNSTQVGSIDNRCIRTSPQSSSTEILEYQAGPSSNANRCFQTTMAEDTLGEKIGTTFSKNSFHAAYSIKRTSPHDASNMLKRG</sequence>
<gene>
    <name evidence="1" type="ORF">G6F64_013207</name>
</gene>
<name>A0A9P6WVR1_RHIOR</name>
<comment type="caution">
    <text evidence="1">The sequence shown here is derived from an EMBL/GenBank/DDBJ whole genome shotgun (WGS) entry which is preliminary data.</text>
</comment>
<organism evidence="1 2">
    <name type="scientific">Rhizopus oryzae</name>
    <name type="common">Mucormycosis agent</name>
    <name type="synonym">Rhizopus arrhizus var. delemar</name>
    <dbReference type="NCBI Taxonomy" id="64495"/>
    <lineage>
        <taxon>Eukaryota</taxon>
        <taxon>Fungi</taxon>
        <taxon>Fungi incertae sedis</taxon>
        <taxon>Mucoromycota</taxon>
        <taxon>Mucoromycotina</taxon>
        <taxon>Mucoromycetes</taxon>
        <taxon>Mucorales</taxon>
        <taxon>Mucorineae</taxon>
        <taxon>Rhizopodaceae</taxon>
        <taxon>Rhizopus</taxon>
    </lineage>
</organism>
<evidence type="ECO:0000313" key="2">
    <source>
        <dbReference type="Proteomes" id="UP000716291"/>
    </source>
</evidence>
<dbReference type="EMBL" id="JAANQT010004998">
    <property type="protein sequence ID" value="KAG1296356.1"/>
    <property type="molecule type" value="Genomic_DNA"/>
</dbReference>
<keyword evidence="2" id="KW-1185">Reference proteome</keyword>
<reference evidence="1" key="1">
    <citation type="journal article" date="2020" name="Microb. Genom.">
        <title>Genetic diversity of clinical and environmental Mucorales isolates obtained from an investigation of mucormycosis cases among solid organ transplant recipients.</title>
        <authorList>
            <person name="Nguyen M.H."/>
            <person name="Kaul D."/>
            <person name="Muto C."/>
            <person name="Cheng S.J."/>
            <person name="Richter R.A."/>
            <person name="Bruno V.M."/>
            <person name="Liu G."/>
            <person name="Beyhan S."/>
            <person name="Sundermann A.J."/>
            <person name="Mounaud S."/>
            <person name="Pasculle A.W."/>
            <person name="Nierman W.C."/>
            <person name="Driscoll E."/>
            <person name="Cumbie R."/>
            <person name="Clancy C.J."/>
            <person name="Dupont C.L."/>
        </authorList>
    </citation>
    <scope>NUCLEOTIDE SEQUENCE</scope>
    <source>
        <strain evidence="1">GL11</strain>
    </source>
</reference>
<dbReference type="Proteomes" id="UP000716291">
    <property type="component" value="Unassembled WGS sequence"/>
</dbReference>
<proteinExistence type="predicted"/>
<dbReference type="AlphaFoldDB" id="A0A9P6WVR1"/>